<dbReference type="InterPro" id="IPR020095">
    <property type="entry name" value="PsdUridine_synth_TruA_C"/>
</dbReference>
<dbReference type="InterPro" id="IPR020103">
    <property type="entry name" value="PsdUridine_synth_cat_dom_sf"/>
</dbReference>
<feature type="binding site" evidence="4 6">
    <location>
        <position position="117"/>
    </location>
    <ligand>
        <name>substrate</name>
    </ligand>
</feature>
<evidence type="ECO:0000256" key="3">
    <source>
        <dbReference type="ARBA" id="ARBA00023235"/>
    </source>
</evidence>
<dbReference type="InterPro" id="IPR001406">
    <property type="entry name" value="PsdUridine_synth_TruA"/>
</dbReference>
<organism evidence="9 10">
    <name type="scientific">Maribacter luteus</name>
    <dbReference type="NCBI Taxonomy" id="2594478"/>
    <lineage>
        <taxon>Bacteria</taxon>
        <taxon>Pseudomonadati</taxon>
        <taxon>Bacteroidota</taxon>
        <taxon>Flavobacteriia</taxon>
        <taxon>Flavobacteriales</taxon>
        <taxon>Flavobacteriaceae</taxon>
        <taxon>Maribacter</taxon>
    </lineage>
</organism>
<dbReference type="SUPFAM" id="SSF55120">
    <property type="entry name" value="Pseudouridine synthase"/>
    <property type="match status" value="1"/>
</dbReference>
<sequence>MNDKRFYYLVNIQYLGFRFSGWQKQPQQKTIEGMIHKTLKFIMPHVQFKILGAGRTDAKVSALDAAFELFLDDGPIEDLDAFLALFNKNLPSDIRATAIKPVNAEFNIIKDPKMKEYVYLFSFGSKNHPYSAPFITNILEQLDLDSMKKATSYFVGTHDYTSYTVKSQKNSHKLRTIELCEIRKNTILEANFFPEKSYALHIKGKGFMRYQIRMIMGALIQLGKGELTLADIEDSLSSPGAKLLTSVAPGSGLMLKHLDFS</sequence>
<feature type="active site" description="Nucleophile" evidence="4 5">
    <location>
        <position position="57"/>
    </location>
</feature>
<comment type="caution">
    <text evidence="9">The sequence shown here is derived from an EMBL/GenBank/DDBJ whole genome shotgun (WGS) entry which is preliminary data.</text>
</comment>
<evidence type="ECO:0000259" key="8">
    <source>
        <dbReference type="Pfam" id="PF01416"/>
    </source>
</evidence>
<evidence type="ECO:0000313" key="10">
    <source>
        <dbReference type="Proteomes" id="UP000443153"/>
    </source>
</evidence>
<dbReference type="Gene3D" id="3.30.70.660">
    <property type="entry name" value="Pseudouridine synthase I, catalytic domain, C-terminal subdomain"/>
    <property type="match status" value="1"/>
</dbReference>
<keyword evidence="3 4" id="KW-0413">Isomerase</keyword>
<dbReference type="GO" id="GO:0031119">
    <property type="term" value="P:tRNA pseudouridine synthesis"/>
    <property type="evidence" value="ECO:0007669"/>
    <property type="project" value="UniProtKB-UniRule"/>
</dbReference>
<evidence type="ECO:0000256" key="4">
    <source>
        <dbReference type="HAMAP-Rule" id="MF_00171"/>
    </source>
</evidence>
<comment type="function">
    <text evidence="4">Formation of pseudouridine at positions 38, 39 and 40 in the anticodon stem and loop of transfer RNAs.</text>
</comment>
<dbReference type="RefSeq" id="WP_154365340.1">
    <property type="nucleotide sequence ID" value="NZ_WKJH01000004.1"/>
</dbReference>
<dbReference type="Proteomes" id="UP000443153">
    <property type="component" value="Unassembled WGS sequence"/>
</dbReference>
<accession>A0A6I2MMR5</accession>
<dbReference type="Pfam" id="PF01416">
    <property type="entry name" value="PseudoU_synth_1"/>
    <property type="match status" value="1"/>
</dbReference>
<comment type="similarity">
    <text evidence="1 4 7">Belongs to the tRNA pseudouridine synthase TruA family.</text>
</comment>
<dbReference type="InterPro" id="IPR020094">
    <property type="entry name" value="TruA/RsuA/RluB/E/F_N"/>
</dbReference>
<dbReference type="EC" id="5.4.99.12" evidence="4"/>
<comment type="catalytic activity">
    <reaction evidence="4 7">
        <text>uridine(38/39/40) in tRNA = pseudouridine(38/39/40) in tRNA</text>
        <dbReference type="Rhea" id="RHEA:22376"/>
        <dbReference type="Rhea" id="RHEA-COMP:10085"/>
        <dbReference type="Rhea" id="RHEA-COMP:10087"/>
        <dbReference type="ChEBI" id="CHEBI:65314"/>
        <dbReference type="ChEBI" id="CHEBI:65315"/>
        <dbReference type="EC" id="5.4.99.12"/>
    </reaction>
</comment>
<dbReference type="AlphaFoldDB" id="A0A6I2MMR5"/>
<dbReference type="NCBIfam" id="TIGR00071">
    <property type="entry name" value="hisT_truA"/>
    <property type="match status" value="1"/>
</dbReference>
<feature type="domain" description="Pseudouridine synthase I TruA alpha/beta" evidence="8">
    <location>
        <begin position="150"/>
        <end position="260"/>
    </location>
</feature>
<dbReference type="OrthoDB" id="9811823at2"/>
<name>A0A6I2MMR5_9FLAO</name>
<evidence type="ECO:0000256" key="2">
    <source>
        <dbReference type="ARBA" id="ARBA00022694"/>
    </source>
</evidence>
<comment type="subunit">
    <text evidence="4">Homodimer.</text>
</comment>
<dbReference type="GO" id="GO:0160147">
    <property type="term" value="F:tRNA pseudouridine(38-40) synthase activity"/>
    <property type="evidence" value="ECO:0007669"/>
    <property type="project" value="UniProtKB-EC"/>
</dbReference>
<evidence type="ECO:0000313" key="9">
    <source>
        <dbReference type="EMBL" id="MRX63969.1"/>
    </source>
</evidence>
<evidence type="ECO:0000256" key="5">
    <source>
        <dbReference type="PIRSR" id="PIRSR001430-1"/>
    </source>
</evidence>
<dbReference type="PANTHER" id="PTHR11142:SF0">
    <property type="entry name" value="TRNA PSEUDOURIDINE SYNTHASE-LIKE 1"/>
    <property type="match status" value="1"/>
</dbReference>
<keyword evidence="10" id="KW-1185">Reference proteome</keyword>
<dbReference type="Gene3D" id="3.30.70.580">
    <property type="entry name" value="Pseudouridine synthase I, catalytic domain, N-terminal subdomain"/>
    <property type="match status" value="1"/>
</dbReference>
<protein>
    <recommendedName>
        <fullName evidence="4">tRNA pseudouridine synthase A</fullName>
        <ecNumber evidence="4">5.4.99.12</ecNumber>
    </recommendedName>
    <alternativeName>
        <fullName evidence="4">tRNA pseudouridine(38-40) synthase</fullName>
    </alternativeName>
    <alternativeName>
        <fullName evidence="4">tRNA pseudouridylate synthase I</fullName>
    </alternativeName>
    <alternativeName>
        <fullName evidence="4">tRNA-uridine isomerase I</fullName>
    </alternativeName>
</protein>
<dbReference type="EMBL" id="WKJH01000004">
    <property type="protein sequence ID" value="MRX63969.1"/>
    <property type="molecule type" value="Genomic_DNA"/>
</dbReference>
<dbReference type="PIRSF" id="PIRSF001430">
    <property type="entry name" value="tRNA_psdUrid_synth"/>
    <property type="match status" value="1"/>
</dbReference>
<evidence type="ECO:0000256" key="7">
    <source>
        <dbReference type="RuleBase" id="RU003792"/>
    </source>
</evidence>
<gene>
    <name evidence="4 9" type="primary">truA</name>
    <name evidence="9" type="ORF">GJ691_07285</name>
</gene>
<evidence type="ECO:0000256" key="6">
    <source>
        <dbReference type="PIRSR" id="PIRSR001430-2"/>
    </source>
</evidence>
<proteinExistence type="inferred from homology"/>
<reference evidence="9 10" key="1">
    <citation type="submission" date="2019-11" db="EMBL/GenBank/DDBJ databases">
        <title>Maribacter lutea sp. nov., a marine bacterium isolated from intertidal sand.</title>
        <authorList>
            <person name="Liu A."/>
        </authorList>
    </citation>
    <scope>NUCLEOTIDE SEQUENCE [LARGE SCALE GENOMIC DNA]</scope>
    <source>
        <strain evidence="9 10">RZ05</strain>
    </source>
</reference>
<comment type="caution">
    <text evidence="4">Lacks conserved residue(s) required for the propagation of feature annotation.</text>
</comment>
<dbReference type="GO" id="GO:0003723">
    <property type="term" value="F:RNA binding"/>
    <property type="evidence" value="ECO:0007669"/>
    <property type="project" value="InterPro"/>
</dbReference>
<dbReference type="HAMAP" id="MF_00171">
    <property type="entry name" value="TruA"/>
    <property type="match status" value="1"/>
</dbReference>
<dbReference type="PANTHER" id="PTHR11142">
    <property type="entry name" value="PSEUDOURIDYLATE SYNTHASE"/>
    <property type="match status" value="1"/>
</dbReference>
<dbReference type="InterPro" id="IPR020097">
    <property type="entry name" value="PsdUridine_synth_TruA_a/b_dom"/>
</dbReference>
<keyword evidence="2 4" id="KW-0819">tRNA processing</keyword>
<evidence type="ECO:0000256" key="1">
    <source>
        <dbReference type="ARBA" id="ARBA00009375"/>
    </source>
</evidence>